<reference evidence="3" key="1">
    <citation type="submission" date="2015-03" db="EMBL/GenBank/DDBJ databases">
        <title>Draft genome sequence of a novel methanotroph (Sn10-6) isolated from flooded ricefield rhizosphere in India.</title>
        <authorList>
            <person name="Pandit P.S."/>
            <person name="Pore S.D."/>
            <person name="Arora P."/>
            <person name="Kapse N.G."/>
            <person name="Dhakephalkar P.K."/>
            <person name="Rahalkar M.C."/>
        </authorList>
    </citation>
    <scope>NUCLEOTIDE SEQUENCE [LARGE SCALE GENOMIC DNA]</scope>
    <source>
        <strain evidence="3">Sn10-6</strain>
    </source>
</reference>
<dbReference type="GO" id="GO:0004803">
    <property type="term" value="F:transposase activity"/>
    <property type="evidence" value="ECO:0007669"/>
    <property type="project" value="InterPro"/>
</dbReference>
<reference evidence="2 3" key="2">
    <citation type="journal article" date="2016" name="Microb. Ecol.">
        <title>Genome Characteristics of a Novel Type I Methanotroph (Sn10-6) Isolated from a Flooded Indian Rice Field.</title>
        <authorList>
            <person name="Rahalkar M.C."/>
            <person name="Pandit P.S."/>
            <person name="Dhakephalkar P.K."/>
            <person name="Pore S."/>
            <person name="Arora P."/>
            <person name="Kapse N."/>
        </authorList>
    </citation>
    <scope>NUCLEOTIDE SEQUENCE [LARGE SCALE GENOMIC DNA]</scope>
    <source>
        <strain evidence="2 3">Sn10-6</strain>
    </source>
</reference>
<sequence length="313" mass="36023">MSRNPELYQWAETIAMRFPSLSKPQAFGLALWSFGMILARSCSLTAVADMLAPLLGQSFNTVRERLRDSYRETEAKAGKHRTELDVTLCWAPWLAWILEGWQGKQLAIAADATSLGQRFVVLVISVVYRGCAVPVAWKVLKANEKHAWKPEWLALLKQFRGLVPNGWTVIVLADRGLYAKWLFEAIVELKWHPFLRVNTQGSFRPQGWFHWQPFSKLVPAKGKRWQGQGTAFTGKKTQLDCTLLGYWGDEYKDPWLVLTDLPPECADACWYGLRAWIEQEFKHSKRSGWQWQHTRMDDPERAGRLWMAIAIST</sequence>
<dbReference type="InterPro" id="IPR002559">
    <property type="entry name" value="Transposase_11"/>
</dbReference>
<evidence type="ECO:0000259" key="1">
    <source>
        <dbReference type="Pfam" id="PF01609"/>
    </source>
</evidence>
<dbReference type="Proteomes" id="UP000033684">
    <property type="component" value="Unassembled WGS sequence"/>
</dbReference>
<dbReference type="GO" id="GO:0006313">
    <property type="term" value="P:DNA transposition"/>
    <property type="evidence" value="ECO:0007669"/>
    <property type="project" value="InterPro"/>
</dbReference>
<dbReference type="GO" id="GO:0003677">
    <property type="term" value="F:DNA binding"/>
    <property type="evidence" value="ECO:0007669"/>
    <property type="project" value="InterPro"/>
</dbReference>
<dbReference type="RefSeq" id="WP_045780184.1">
    <property type="nucleotide sequence ID" value="NZ_LAJX01000208.1"/>
</dbReference>
<proteinExistence type="predicted"/>
<dbReference type="OrthoDB" id="5563503at2"/>
<organism evidence="2 3">
    <name type="scientific">Methylocucumis oryzae</name>
    <dbReference type="NCBI Taxonomy" id="1632867"/>
    <lineage>
        <taxon>Bacteria</taxon>
        <taxon>Pseudomonadati</taxon>
        <taxon>Pseudomonadota</taxon>
        <taxon>Gammaproteobacteria</taxon>
        <taxon>Methylococcales</taxon>
        <taxon>Methylococcaceae</taxon>
        <taxon>Methylocucumis</taxon>
    </lineage>
</organism>
<name>A0A0F3IFJ1_9GAMM</name>
<evidence type="ECO:0000313" key="3">
    <source>
        <dbReference type="Proteomes" id="UP000033684"/>
    </source>
</evidence>
<dbReference type="SUPFAM" id="SSF53098">
    <property type="entry name" value="Ribonuclease H-like"/>
    <property type="match status" value="1"/>
</dbReference>
<dbReference type="AlphaFoldDB" id="A0A0F3IFJ1"/>
<feature type="domain" description="Transposase IS4-like" evidence="1">
    <location>
        <begin position="151"/>
        <end position="312"/>
    </location>
</feature>
<gene>
    <name evidence="2" type="ORF">VZ94_17355</name>
</gene>
<comment type="caution">
    <text evidence="2">The sequence shown here is derived from an EMBL/GenBank/DDBJ whole genome shotgun (WGS) entry which is preliminary data.</text>
</comment>
<evidence type="ECO:0000313" key="2">
    <source>
        <dbReference type="EMBL" id="KJV05555.1"/>
    </source>
</evidence>
<protein>
    <recommendedName>
        <fullName evidence="1">Transposase IS4-like domain-containing protein</fullName>
    </recommendedName>
</protein>
<accession>A0A0F3IFJ1</accession>
<dbReference type="InterPro" id="IPR012337">
    <property type="entry name" value="RNaseH-like_sf"/>
</dbReference>
<dbReference type="Pfam" id="PF01609">
    <property type="entry name" value="DDE_Tnp_1"/>
    <property type="match status" value="1"/>
</dbReference>
<keyword evidence="3" id="KW-1185">Reference proteome</keyword>
<dbReference type="EMBL" id="LAJX01000208">
    <property type="protein sequence ID" value="KJV05555.1"/>
    <property type="molecule type" value="Genomic_DNA"/>
</dbReference>